<dbReference type="Proteomes" id="UP001196413">
    <property type="component" value="Unassembled WGS sequence"/>
</dbReference>
<name>A0AAD5MSF4_PARTN</name>
<keyword evidence="3" id="KW-1185">Reference proteome</keyword>
<comment type="caution">
    <text evidence="2">The sequence shown here is derived from an EMBL/GenBank/DDBJ whole genome shotgun (WGS) entry which is preliminary data.</text>
</comment>
<evidence type="ECO:0000256" key="1">
    <source>
        <dbReference type="SAM" id="Phobius"/>
    </source>
</evidence>
<proteinExistence type="predicted"/>
<gene>
    <name evidence="2" type="ORF">KIN20_023699</name>
</gene>
<keyword evidence="1" id="KW-1133">Transmembrane helix</keyword>
<dbReference type="EMBL" id="JAHQIW010004799">
    <property type="protein sequence ID" value="KAJ1363767.1"/>
    <property type="molecule type" value="Genomic_DNA"/>
</dbReference>
<feature type="transmembrane region" description="Helical" evidence="1">
    <location>
        <begin position="102"/>
        <end position="126"/>
    </location>
</feature>
<feature type="transmembrane region" description="Helical" evidence="1">
    <location>
        <begin position="61"/>
        <end position="82"/>
    </location>
</feature>
<reference evidence="2" key="1">
    <citation type="submission" date="2021-06" db="EMBL/GenBank/DDBJ databases">
        <title>Parelaphostrongylus tenuis whole genome reference sequence.</title>
        <authorList>
            <person name="Garwood T.J."/>
            <person name="Larsen P.A."/>
            <person name="Fountain-Jones N.M."/>
            <person name="Garbe J.R."/>
            <person name="Macchietto M.G."/>
            <person name="Kania S.A."/>
            <person name="Gerhold R.W."/>
            <person name="Richards J.E."/>
            <person name="Wolf T.M."/>
        </authorList>
    </citation>
    <scope>NUCLEOTIDE SEQUENCE</scope>
    <source>
        <strain evidence="2">MNPRO001-30</strain>
        <tissue evidence="2">Meninges</tissue>
    </source>
</reference>
<evidence type="ECO:0008006" key="4">
    <source>
        <dbReference type="Google" id="ProtNLM"/>
    </source>
</evidence>
<feature type="transmembrane region" description="Helical" evidence="1">
    <location>
        <begin position="138"/>
        <end position="166"/>
    </location>
</feature>
<evidence type="ECO:0000313" key="3">
    <source>
        <dbReference type="Proteomes" id="UP001196413"/>
    </source>
</evidence>
<sequence length="222" mass="25221">MFALYSVSTKLHEYVNKAIKVGARLLTEPLTFPIDKRYLDWETLHTLNCIKMNCTRIFRTFPNLHVLFTLNSILICFLYLWYSFDWVRHTTICNHSVTVISYVAGISVIFYVCTSIISGVLFCFYLNNIDRHPRCSRVILIAFSCISFLYAVASFAAMFISLYIEFNPACRDSTKDVLYMAAVCGYNLASHFVVLLFSILCLESTSSDSDVKTASAHEALGA</sequence>
<protein>
    <recommendedName>
        <fullName evidence="4">MARVEL domain-containing protein</fullName>
    </recommendedName>
</protein>
<evidence type="ECO:0000313" key="2">
    <source>
        <dbReference type="EMBL" id="KAJ1363767.1"/>
    </source>
</evidence>
<dbReference type="AlphaFoldDB" id="A0AAD5MSF4"/>
<keyword evidence="1" id="KW-0472">Membrane</keyword>
<feature type="transmembrane region" description="Helical" evidence="1">
    <location>
        <begin position="178"/>
        <end position="202"/>
    </location>
</feature>
<organism evidence="2 3">
    <name type="scientific">Parelaphostrongylus tenuis</name>
    <name type="common">Meningeal worm</name>
    <dbReference type="NCBI Taxonomy" id="148309"/>
    <lineage>
        <taxon>Eukaryota</taxon>
        <taxon>Metazoa</taxon>
        <taxon>Ecdysozoa</taxon>
        <taxon>Nematoda</taxon>
        <taxon>Chromadorea</taxon>
        <taxon>Rhabditida</taxon>
        <taxon>Rhabditina</taxon>
        <taxon>Rhabditomorpha</taxon>
        <taxon>Strongyloidea</taxon>
        <taxon>Metastrongylidae</taxon>
        <taxon>Parelaphostrongylus</taxon>
    </lineage>
</organism>
<accession>A0AAD5MSF4</accession>
<keyword evidence="1" id="KW-0812">Transmembrane</keyword>